<proteinExistence type="predicted"/>
<sequence>MDVCPSDGSAGCHRILNEIGEALNKVLHIDDGDLSEKFIDVDATRNLKEAPPRCLSKCATFPLSGGTKKFAPSSSQEEHESPGSEDHAFDVYARSNSFPSALKPLPALKGSREKHGAASVGKLTVRWAPDVYDPPPTSVSHFLSRGSKKRTARKDKNGKKGHKGKGSSKAMSSKKKQLPRRISSSTNRCYNLPAGDNRGIVIPQGVGVGSFEIGCPETCGSSYFMNSLSRVHISAAEAL</sequence>
<evidence type="ECO:0000313" key="1">
    <source>
        <dbReference type="EMBL" id="KAI4341820.1"/>
    </source>
</evidence>
<keyword evidence="2" id="KW-1185">Reference proteome</keyword>
<organism evidence="1 2">
    <name type="scientific">Melastoma candidum</name>
    <dbReference type="NCBI Taxonomy" id="119954"/>
    <lineage>
        <taxon>Eukaryota</taxon>
        <taxon>Viridiplantae</taxon>
        <taxon>Streptophyta</taxon>
        <taxon>Embryophyta</taxon>
        <taxon>Tracheophyta</taxon>
        <taxon>Spermatophyta</taxon>
        <taxon>Magnoliopsida</taxon>
        <taxon>eudicotyledons</taxon>
        <taxon>Gunneridae</taxon>
        <taxon>Pentapetalae</taxon>
        <taxon>rosids</taxon>
        <taxon>malvids</taxon>
        <taxon>Myrtales</taxon>
        <taxon>Melastomataceae</taxon>
        <taxon>Melastomatoideae</taxon>
        <taxon>Melastomateae</taxon>
        <taxon>Melastoma</taxon>
    </lineage>
</organism>
<reference evidence="2" key="1">
    <citation type="journal article" date="2023" name="Front. Plant Sci.">
        <title>Chromosomal-level genome assembly of Melastoma candidum provides insights into trichome evolution.</title>
        <authorList>
            <person name="Zhong Y."/>
            <person name="Wu W."/>
            <person name="Sun C."/>
            <person name="Zou P."/>
            <person name="Liu Y."/>
            <person name="Dai S."/>
            <person name="Zhou R."/>
        </authorList>
    </citation>
    <scope>NUCLEOTIDE SEQUENCE [LARGE SCALE GENOMIC DNA]</scope>
</reference>
<gene>
    <name evidence="1" type="ORF">MLD38_026498</name>
</gene>
<dbReference type="EMBL" id="CM042886">
    <property type="protein sequence ID" value="KAI4341820.1"/>
    <property type="molecule type" value="Genomic_DNA"/>
</dbReference>
<evidence type="ECO:0000313" key="2">
    <source>
        <dbReference type="Proteomes" id="UP001057402"/>
    </source>
</evidence>
<protein>
    <submittedName>
        <fullName evidence="1">Uncharacterized protein</fullName>
    </submittedName>
</protein>
<dbReference type="Proteomes" id="UP001057402">
    <property type="component" value="Chromosome 7"/>
</dbReference>
<name>A0ACB9NZP9_9MYRT</name>
<accession>A0ACB9NZP9</accession>
<comment type="caution">
    <text evidence="1">The sequence shown here is derived from an EMBL/GenBank/DDBJ whole genome shotgun (WGS) entry which is preliminary data.</text>
</comment>